<evidence type="ECO:0000256" key="1">
    <source>
        <dbReference type="ARBA" id="ARBA00005132"/>
    </source>
</evidence>
<name>A0A1V0QAB9_LACPA</name>
<dbReference type="SUPFAM" id="SSF52540">
    <property type="entry name" value="P-loop containing nucleoside triphosphate hydrolases"/>
    <property type="match status" value="1"/>
</dbReference>
<sequence length="211" mass="22212">MTNANTHQFISDESVSGQEFRTLRNNIALQVSRDDVPVLLMTSATSGEGKSYVAANLAASFATEGKRTLLVEGNLHRPILASVFDLKAQDGLASLVDVALESVDVDKLVVDTKINRLAVAVAGESLADPAQLLASAAFKEFLQQVKTKFDIIVIDGPAMADASEAGLIAELASGVIVVAKADGPSKRLVKQTIAQVRDLNAELVGTVLNQA</sequence>
<accession>S4ZNH8</accession>
<evidence type="ECO:0000313" key="17">
    <source>
        <dbReference type="Proteomes" id="UP000284123"/>
    </source>
</evidence>
<dbReference type="CDD" id="cd05387">
    <property type="entry name" value="BY-kinase"/>
    <property type="match status" value="1"/>
</dbReference>
<dbReference type="Proteomes" id="UP001231451">
    <property type="component" value="Unassembled WGS sequence"/>
</dbReference>
<evidence type="ECO:0000256" key="2">
    <source>
        <dbReference type="ARBA" id="ARBA00007316"/>
    </source>
</evidence>
<evidence type="ECO:0000256" key="12">
    <source>
        <dbReference type="ARBA" id="ARBA00024964"/>
    </source>
</evidence>
<dbReference type="AlphaFoldDB" id="A0A1V0QAB9"/>
<comment type="similarity">
    <text evidence="2">Belongs to the CpsD/CapB family.</text>
</comment>
<keyword evidence="10" id="KW-0829">Tyrosine-protein kinase</keyword>
<accession>A0A1V0QAB9</accession>
<evidence type="ECO:0000256" key="6">
    <source>
        <dbReference type="ARBA" id="ARBA00022741"/>
    </source>
</evidence>
<comment type="caution">
    <text evidence="16">The sequence shown here is derived from an EMBL/GenBank/DDBJ whole genome shotgun (WGS) entry which is preliminary data.</text>
</comment>
<feature type="domain" description="AAA" evidence="14">
    <location>
        <begin position="46"/>
        <end position="196"/>
    </location>
</feature>
<keyword evidence="11" id="KW-0270">Exopolysaccharide synthesis</keyword>
<keyword evidence="6" id="KW-0547">Nucleotide-binding</keyword>
<keyword evidence="5 16" id="KW-0808">Transferase</keyword>
<keyword evidence="7 16" id="KW-0418">Kinase</keyword>
<dbReference type="InterPro" id="IPR027417">
    <property type="entry name" value="P-loop_NTPase"/>
</dbReference>
<comment type="pathway">
    <text evidence="1">Capsule biogenesis; capsule polysaccharide biosynthesis.</text>
</comment>
<proteinExistence type="inferred from homology"/>
<protein>
    <recommendedName>
        <fullName evidence="4">Tyrosine-protein kinase CpsD</fullName>
        <ecNumber evidence="3">2.7.10.2</ecNumber>
    </recommendedName>
</protein>
<evidence type="ECO:0000256" key="13">
    <source>
        <dbReference type="ARBA" id="ARBA00051245"/>
    </source>
</evidence>
<evidence type="ECO:0000259" key="14">
    <source>
        <dbReference type="Pfam" id="PF13614"/>
    </source>
</evidence>
<comment type="catalytic activity">
    <reaction evidence="13">
        <text>L-tyrosyl-[protein] + ATP = O-phospho-L-tyrosyl-[protein] + ADP + H(+)</text>
        <dbReference type="Rhea" id="RHEA:10596"/>
        <dbReference type="Rhea" id="RHEA-COMP:10136"/>
        <dbReference type="Rhea" id="RHEA-COMP:20101"/>
        <dbReference type="ChEBI" id="CHEBI:15378"/>
        <dbReference type="ChEBI" id="CHEBI:30616"/>
        <dbReference type="ChEBI" id="CHEBI:46858"/>
        <dbReference type="ChEBI" id="CHEBI:61978"/>
        <dbReference type="ChEBI" id="CHEBI:456216"/>
        <dbReference type="EC" id="2.7.10.2"/>
    </reaction>
</comment>
<dbReference type="InterPro" id="IPR025669">
    <property type="entry name" value="AAA_dom"/>
</dbReference>
<evidence type="ECO:0000256" key="7">
    <source>
        <dbReference type="ARBA" id="ARBA00022777"/>
    </source>
</evidence>
<dbReference type="InterPro" id="IPR005702">
    <property type="entry name" value="Wzc-like_C"/>
</dbReference>
<gene>
    <name evidence="16" type="ORF">FAM6012_01472</name>
    <name evidence="15" type="ORF">QUF16_13155</name>
</gene>
<keyword evidence="9" id="KW-0972">Capsule biogenesis/degradation</keyword>
<dbReference type="GO" id="GO:0045227">
    <property type="term" value="P:capsule polysaccharide biosynthetic process"/>
    <property type="evidence" value="ECO:0007669"/>
    <property type="project" value="UniProtKB-UniPathway"/>
</dbReference>
<dbReference type="UniPathway" id="UPA00934"/>
<dbReference type="Proteomes" id="UP000284123">
    <property type="component" value="Unassembled WGS sequence"/>
</dbReference>
<dbReference type="KEGG" id="lcl:LOCK919_2164"/>
<dbReference type="GO" id="GO:0005524">
    <property type="term" value="F:ATP binding"/>
    <property type="evidence" value="ECO:0007669"/>
    <property type="project" value="UniProtKB-KW"/>
</dbReference>
<evidence type="ECO:0000256" key="5">
    <source>
        <dbReference type="ARBA" id="ARBA00022679"/>
    </source>
</evidence>
<evidence type="ECO:0000313" key="16">
    <source>
        <dbReference type="EMBL" id="RNE30789.1"/>
    </source>
</evidence>
<reference evidence="15" key="2">
    <citation type="submission" date="2023-06" db="EMBL/GenBank/DDBJ databases">
        <title>Draft Genome Sequences of lactic acid bacteria strains isolated from fermented milk products.</title>
        <authorList>
            <person name="Elcheninov A.G."/>
            <person name="Klyukina A."/>
            <person name="Zayulina K.S."/>
            <person name="Gavirova L.A."/>
            <person name="Shcherbakova P.A."/>
            <person name="Shestakov A.I."/>
            <person name="Kublanov I.V."/>
            <person name="Kochetkova T.V."/>
        </authorList>
    </citation>
    <scope>NUCLEOTIDE SEQUENCE</scope>
    <source>
        <strain evidence="15">TOM.1374</strain>
    </source>
</reference>
<dbReference type="NCBIfam" id="TIGR01007">
    <property type="entry name" value="eps_fam"/>
    <property type="match status" value="1"/>
</dbReference>
<dbReference type="EC" id="2.7.10.2" evidence="3"/>
<keyword evidence="8" id="KW-0067">ATP-binding</keyword>
<dbReference type="InterPro" id="IPR050445">
    <property type="entry name" value="Bact_polysacc_biosynth/exp"/>
</dbReference>
<dbReference type="PANTHER" id="PTHR32309:SF13">
    <property type="entry name" value="FERRIC ENTEROBACTIN TRANSPORT PROTEIN FEPE"/>
    <property type="match status" value="1"/>
</dbReference>
<dbReference type="GO" id="GO:0004715">
    <property type="term" value="F:non-membrane spanning protein tyrosine kinase activity"/>
    <property type="evidence" value="ECO:0007669"/>
    <property type="project" value="UniProtKB-EC"/>
</dbReference>
<reference evidence="16 17" key="1">
    <citation type="journal article" date="2018" name="Front. Microbiol.">
        <title>Conversion of Methionine to Cysteine in Lactobacillus paracasei Depends on the Highly Mobile cysK-ctl-cysE Gene Cluster.</title>
        <authorList>
            <person name="Wuthrich D."/>
            <person name="Irmler S."/>
            <person name="Berthoud H."/>
            <person name="Guggenbuhl B."/>
            <person name="Eugster E."/>
            <person name="Bruggmann R."/>
        </authorList>
    </citation>
    <scope>NUCLEOTIDE SEQUENCE [LARGE SCALE GENOMIC DNA]</scope>
    <source>
        <strain evidence="16 17">FAM6012</strain>
    </source>
</reference>
<evidence type="ECO:0000256" key="3">
    <source>
        <dbReference type="ARBA" id="ARBA00011903"/>
    </source>
</evidence>
<dbReference type="EMBL" id="LKGI01000057">
    <property type="protein sequence ID" value="RNE30789.1"/>
    <property type="molecule type" value="Genomic_DNA"/>
</dbReference>
<evidence type="ECO:0000256" key="4">
    <source>
        <dbReference type="ARBA" id="ARBA00019200"/>
    </source>
</evidence>
<dbReference type="Gene3D" id="3.40.50.300">
    <property type="entry name" value="P-loop containing nucleotide triphosphate hydrolases"/>
    <property type="match status" value="1"/>
</dbReference>
<dbReference type="EMBL" id="JAUCBG010000025">
    <property type="protein sequence ID" value="MDM7455299.1"/>
    <property type="molecule type" value="Genomic_DNA"/>
</dbReference>
<organism evidence="16 17">
    <name type="scientific">Lacticaseibacillus paracasei</name>
    <name type="common">Lactobacillus paracasei</name>
    <dbReference type="NCBI Taxonomy" id="1597"/>
    <lineage>
        <taxon>Bacteria</taxon>
        <taxon>Bacillati</taxon>
        <taxon>Bacillota</taxon>
        <taxon>Bacilli</taxon>
        <taxon>Lactobacillales</taxon>
        <taxon>Lactobacillaceae</taxon>
        <taxon>Lacticaseibacillus</taxon>
    </lineage>
</organism>
<dbReference type="RefSeq" id="WP_003566336.1">
    <property type="nucleotide sequence ID" value="NC_021721.1"/>
</dbReference>
<dbReference type="PANTHER" id="PTHR32309">
    <property type="entry name" value="TYROSINE-PROTEIN KINASE"/>
    <property type="match status" value="1"/>
</dbReference>
<dbReference type="GO" id="GO:0005886">
    <property type="term" value="C:plasma membrane"/>
    <property type="evidence" value="ECO:0007669"/>
    <property type="project" value="TreeGrafter"/>
</dbReference>
<evidence type="ECO:0000256" key="11">
    <source>
        <dbReference type="ARBA" id="ARBA00023169"/>
    </source>
</evidence>
<dbReference type="Pfam" id="PF13614">
    <property type="entry name" value="AAA_31"/>
    <property type="match status" value="1"/>
</dbReference>
<evidence type="ECO:0000313" key="15">
    <source>
        <dbReference type="EMBL" id="MDM7455299.1"/>
    </source>
</evidence>
<dbReference type="GeneID" id="57090629"/>
<comment type="function">
    <text evidence="12">Involved in the regulation of capsular polysaccharide biosynthesis. Autophosphorylation of CpsD attenuates its activity and reduces the level of encapsulation. May be part of a complex that directs the coordinated polymerization and export to the cell surface of the capsular polysaccharide.</text>
</comment>
<evidence type="ECO:0000256" key="10">
    <source>
        <dbReference type="ARBA" id="ARBA00023137"/>
    </source>
</evidence>
<evidence type="ECO:0000256" key="9">
    <source>
        <dbReference type="ARBA" id="ARBA00022903"/>
    </source>
</evidence>
<evidence type="ECO:0000256" key="8">
    <source>
        <dbReference type="ARBA" id="ARBA00022840"/>
    </source>
</evidence>